<proteinExistence type="predicted"/>
<keyword evidence="4" id="KW-1185">Reference proteome</keyword>
<organism evidence="3 4">
    <name type="scientific">Aspergillus parasiticus</name>
    <dbReference type="NCBI Taxonomy" id="5067"/>
    <lineage>
        <taxon>Eukaryota</taxon>
        <taxon>Fungi</taxon>
        <taxon>Dikarya</taxon>
        <taxon>Ascomycota</taxon>
        <taxon>Pezizomycotina</taxon>
        <taxon>Eurotiomycetes</taxon>
        <taxon>Eurotiomycetidae</taxon>
        <taxon>Eurotiales</taxon>
        <taxon>Aspergillaceae</taxon>
        <taxon>Aspergillus</taxon>
        <taxon>Aspergillus subgen. Circumdati</taxon>
    </lineage>
</organism>
<keyword evidence="1" id="KW-0472">Membrane</keyword>
<dbReference type="VEuPathDB" id="FungiDB:BDV34DRAFT_222591"/>
<dbReference type="Gene3D" id="2.30.38.10">
    <property type="entry name" value="Luciferase, Domain 3"/>
    <property type="match status" value="1"/>
</dbReference>
<dbReference type="Gene3D" id="3.40.50.980">
    <property type="match status" value="1"/>
</dbReference>
<evidence type="ECO:0000256" key="1">
    <source>
        <dbReference type="SAM" id="Phobius"/>
    </source>
</evidence>
<dbReference type="EMBL" id="ML734951">
    <property type="protein sequence ID" value="KAB8208508.1"/>
    <property type="molecule type" value="Genomic_DNA"/>
</dbReference>
<reference evidence="3 4" key="1">
    <citation type="submission" date="2019-04" db="EMBL/GenBank/DDBJ databases">
        <title>Fungal friends and foes A comparative genomics study of 23 Aspergillus species from section Flavi.</title>
        <authorList>
            <consortium name="DOE Joint Genome Institute"/>
            <person name="Kjaerbolling I."/>
            <person name="Vesth T.C."/>
            <person name="Frisvad J.C."/>
            <person name="Nybo J.L."/>
            <person name="Theobald S."/>
            <person name="Kildgaard S."/>
            <person name="Petersen T.I."/>
            <person name="Kuo A."/>
            <person name="Sato A."/>
            <person name="Lyhne E.K."/>
            <person name="Kogle M.E."/>
            <person name="Wiebenga A."/>
            <person name="Kun R.S."/>
            <person name="Lubbers R.J."/>
            <person name="Makela M.R."/>
            <person name="Barry K."/>
            <person name="Chovatia M."/>
            <person name="Clum A."/>
            <person name="Daum C."/>
            <person name="Haridas S."/>
            <person name="He G."/>
            <person name="LaButti K."/>
            <person name="Lipzen A."/>
            <person name="Mondo S."/>
            <person name="Pangilinan J."/>
            <person name="Riley R."/>
            <person name="Salamov A."/>
            <person name="Simmons B.A."/>
            <person name="Magnuson J.K."/>
            <person name="Henrissat B."/>
            <person name="Mortensen U.H."/>
            <person name="Larsen T.O."/>
            <person name="De vries R.P."/>
            <person name="Grigoriev I.V."/>
            <person name="Machida M."/>
            <person name="Baker S.E."/>
            <person name="Andersen M.R."/>
        </authorList>
    </citation>
    <scope>NUCLEOTIDE SEQUENCE [LARGE SCALE GENOMIC DNA]</scope>
    <source>
        <strain evidence="3 4">CBS 117618</strain>
    </source>
</reference>
<evidence type="ECO:0000313" key="3">
    <source>
        <dbReference type="EMBL" id="KAB8208508.1"/>
    </source>
</evidence>
<dbReference type="AlphaFoldDB" id="A0A5N6DTQ6"/>
<dbReference type="SUPFAM" id="SSF56801">
    <property type="entry name" value="Acetyl-CoA synthetase-like"/>
    <property type="match status" value="1"/>
</dbReference>
<dbReference type="InterPro" id="IPR000873">
    <property type="entry name" value="AMP-dep_synth/lig_dom"/>
</dbReference>
<feature type="transmembrane region" description="Helical" evidence="1">
    <location>
        <begin position="100"/>
        <end position="121"/>
    </location>
</feature>
<accession>A0A5N6DTQ6</accession>
<gene>
    <name evidence="3" type="ORF">BDV34DRAFT_222591</name>
</gene>
<keyword evidence="1" id="KW-0812">Transmembrane</keyword>
<keyword evidence="1" id="KW-1133">Transmembrane helix</keyword>
<evidence type="ECO:0000313" key="4">
    <source>
        <dbReference type="Proteomes" id="UP000326532"/>
    </source>
</evidence>
<name>A0A5N6DTQ6_ASPPA</name>
<dbReference type="PANTHER" id="PTHR43201:SF6">
    <property type="entry name" value="ACYL COA SYNTHETASE (EUROFUNG)"/>
    <property type="match status" value="1"/>
</dbReference>
<dbReference type="Proteomes" id="UP000326532">
    <property type="component" value="Unassembled WGS sequence"/>
</dbReference>
<evidence type="ECO:0000259" key="2">
    <source>
        <dbReference type="Pfam" id="PF00501"/>
    </source>
</evidence>
<dbReference type="GO" id="GO:0031956">
    <property type="term" value="F:medium-chain fatty acid-CoA ligase activity"/>
    <property type="evidence" value="ECO:0007669"/>
    <property type="project" value="TreeGrafter"/>
</dbReference>
<feature type="domain" description="AMP-dependent synthetase/ligase" evidence="2">
    <location>
        <begin position="96"/>
        <end position="268"/>
    </location>
</feature>
<protein>
    <recommendedName>
        <fullName evidence="2">AMP-dependent synthetase/ligase domain-containing protein</fullName>
    </recommendedName>
</protein>
<dbReference type="GO" id="GO:0006631">
    <property type="term" value="P:fatty acid metabolic process"/>
    <property type="evidence" value="ECO:0007669"/>
    <property type="project" value="TreeGrafter"/>
</dbReference>
<dbReference type="PANTHER" id="PTHR43201">
    <property type="entry name" value="ACYL-COA SYNTHETASE"/>
    <property type="match status" value="1"/>
</dbReference>
<dbReference type="Pfam" id="PF00501">
    <property type="entry name" value="AMP-binding"/>
    <property type="match status" value="1"/>
</dbReference>
<sequence length="315" mass="34843">MALCDEQGPNLTLPELRRVVLLASDTVGGEHVGVQEYGTSMSNAHPGSMKDFMFKQIEQWVSVDDVLNPQFTLRRHANAHEFDQQRPFRRRRNETKAKRHYMLSLFHCFGLVMGFLASFWYGSSVIVPSDYFNAKIGVDYMVQENATVILAVPTMYIAEMEVVAQTGHRPHRLRTGIVSGSTISPSLVKQVQQCMGVGKFLIAYGMTETSPLTFITGLEDSDEKGPTTVGRVMPHPTAKVIDTNGNTLRRGERGELCASGYALQKGYWKSPSQTREVMKRDENGILERSAGSTGVVEVFLNPAVPGGTKVLGRLG</sequence>